<dbReference type="RefSeq" id="WP_143052708.1">
    <property type="nucleotide sequence ID" value="NZ_FOBV01000006.1"/>
</dbReference>
<evidence type="ECO:0000313" key="2">
    <source>
        <dbReference type="Proteomes" id="UP000199450"/>
    </source>
</evidence>
<protein>
    <submittedName>
        <fullName evidence="1">Uncharacterized protein</fullName>
    </submittedName>
</protein>
<evidence type="ECO:0000313" key="1">
    <source>
        <dbReference type="EMBL" id="SEM77064.1"/>
    </source>
</evidence>
<organism evidence="1 2">
    <name type="scientific">Chryseobacterium taichungense</name>
    <dbReference type="NCBI Taxonomy" id="295069"/>
    <lineage>
        <taxon>Bacteria</taxon>
        <taxon>Pseudomonadati</taxon>
        <taxon>Bacteroidota</taxon>
        <taxon>Flavobacteriia</taxon>
        <taxon>Flavobacteriales</taxon>
        <taxon>Weeksellaceae</taxon>
        <taxon>Chryseobacterium group</taxon>
        <taxon>Chryseobacterium</taxon>
    </lineage>
</organism>
<keyword evidence="2" id="KW-1185">Reference proteome</keyword>
<gene>
    <name evidence="1" type="ORF">SAMN05421856_106209</name>
</gene>
<sequence length="208" mass="23025">MKRPVPIFAKPPRFPLFCVRRLFFVVFFISLSIKSETPLHDQDSVIFVSDGSFVFRLSQDGIYTGSQISSKRRVPGKQQYKAGPKVSAATNLPTACKNPVHKINPAMAFASLQCPQYIGSSANTLSTGILGNTQPKKHHKITGPVFTAFLAASLSKQKLQYFYYESFTLLKITIGHFSRPPPVVLNTNGTNGLEQITLIFSTTPSKIR</sequence>
<name>A0A1H8B4K8_9FLAO</name>
<accession>A0A1H8B4K8</accession>
<reference evidence="2" key="1">
    <citation type="submission" date="2016-10" db="EMBL/GenBank/DDBJ databases">
        <authorList>
            <person name="Varghese N."/>
            <person name="Submissions S."/>
        </authorList>
    </citation>
    <scope>NUCLEOTIDE SEQUENCE [LARGE SCALE GENOMIC DNA]</scope>
    <source>
        <strain evidence="2">DSM 17453</strain>
    </source>
</reference>
<dbReference type="EMBL" id="FOBV01000006">
    <property type="protein sequence ID" value="SEM77064.1"/>
    <property type="molecule type" value="Genomic_DNA"/>
</dbReference>
<dbReference type="Proteomes" id="UP000199450">
    <property type="component" value="Unassembled WGS sequence"/>
</dbReference>
<dbReference type="AlphaFoldDB" id="A0A1H8B4K8"/>
<proteinExistence type="predicted"/>